<evidence type="ECO:0000313" key="2">
    <source>
        <dbReference type="Proteomes" id="UP000324748"/>
    </source>
</evidence>
<accession>A0A5B0M6Y4</accession>
<organism evidence="1 2">
    <name type="scientific">Puccinia graminis f. sp. tritici</name>
    <dbReference type="NCBI Taxonomy" id="56615"/>
    <lineage>
        <taxon>Eukaryota</taxon>
        <taxon>Fungi</taxon>
        <taxon>Dikarya</taxon>
        <taxon>Basidiomycota</taxon>
        <taxon>Pucciniomycotina</taxon>
        <taxon>Pucciniomycetes</taxon>
        <taxon>Pucciniales</taxon>
        <taxon>Pucciniaceae</taxon>
        <taxon>Puccinia</taxon>
    </lineage>
</organism>
<dbReference type="PANTHER" id="PTHR33050:SF7">
    <property type="entry name" value="RIBONUCLEASE H"/>
    <property type="match status" value="1"/>
</dbReference>
<comment type="caution">
    <text evidence="1">The sequence shown here is derived from an EMBL/GenBank/DDBJ whole genome shotgun (WGS) entry which is preliminary data.</text>
</comment>
<evidence type="ECO:0008006" key="3">
    <source>
        <dbReference type="Google" id="ProtNLM"/>
    </source>
</evidence>
<proteinExistence type="predicted"/>
<dbReference type="Proteomes" id="UP000324748">
    <property type="component" value="Unassembled WGS sequence"/>
</dbReference>
<dbReference type="AlphaFoldDB" id="A0A5B0M6Y4"/>
<name>A0A5B0M6Y4_PUCGR</name>
<dbReference type="PANTHER" id="PTHR33050">
    <property type="entry name" value="REVERSE TRANSCRIPTASE DOMAIN-CONTAINING PROTEIN"/>
    <property type="match status" value="1"/>
</dbReference>
<protein>
    <recommendedName>
        <fullName evidence="3">Reverse transcriptase domain-containing protein</fullName>
    </recommendedName>
</protein>
<gene>
    <name evidence="1" type="ORF">PGT21_028285</name>
</gene>
<reference evidence="1 2" key="1">
    <citation type="submission" date="2019-05" db="EMBL/GenBank/DDBJ databases">
        <title>Emergence of the Ug99 lineage of the wheat stem rust pathogen through somatic hybridization.</title>
        <authorList>
            <person name="Li F."/>
            <person name="Upadhyaya N.M."/>
            <person name="Sperschneider J."/>
            <person name="Matny O."/>
            <person name="Nguyen-Phuc H."/>
            <person name="Mago R."/>
            <person name="Raley C."/>
            <person name="Miller M.E."/>
            <person name="Silverstein K.A.T."/>
            <person name="Henningsen E."/>
            <person name="Hirsch C.D."/>
            <person name="Visser B."/>
            <person name="Pretorius Z.A."/>
            <person name="Steffenson B.J."/>
            <person name="Schwessinger B."/>
            <person name="Dodds P.N."/>
            <person name="Figueroa M."/>
        </authorList>
    </citation>
    <scope>NUCLEOTIDE SEQUENCE [LARGE SCALE GENOMIC DNA]</scope>
    <source>
        <strain evidence="1">21-0</strain>
    </source>
</reference>
<dbReference type="InterPro" id="IPR052055">
    <property type="entry name" value="Hepadnavirus_pol/RT"/>
</dbReference>
<keyword evidence="2" id="KW-1185">Reference proteome</keyword>
<sequence>MDQWKYLLVKDFDGNFLLDTRITFGGVAGCGSFGRPADAWKLIMKSHFKLLNIFRWVDDNLFVRLQGENISMEDIQLRAANYCTSRVRMVKTFWEDPASLGARESPA</sequence>
<evidence type="ECO:0000313" key="1">
    <source>
        <dbReference type="EMBL" id="KAA1072116.1"/>
    </source>
</evidence>
<dbReference type="EMBL" id="VSWC01000170">
    <property type="protein sequence ID" value="KAA1072116.1"/>
    <property type="molecule type" value="Genomic_DNA"/>
</dbReference>
<dbReference type="OrthoDB" id="2507072at2759"/>